<dbReference type="EMBL" id="GBRH01268829">
    <property type="protein sequence ID" value="JAD29066.1"/>
    <property type="molecule type" value="Transcribed_RNA"/>
</dbReference>
<sequence>MFTESAAAPQLGCTAARRAGTGEALTGRRSQRRQGAAHNTPSTVWRQ</sequence>
<dbReference type="AlphaFoldDB" id="A0A0A8YRM5"/>
<reference evidence="2" key="2">
    <citation type="journal article" date="2015" name="Data Brief">
        <title>Shoot transcriptome of the giant reed, Arundo donax.</title>
        <authorList>
            <person name="Barrero R.A."/>
            <person name="Guerrero F.D."/>
            <person name="Moolhuijzen P."/>
            <person name="Goolsby J.A."/>
            <person name="Tidwell J."/>
            <person name="Bellgard S.E."/>
            <person name="Bellgard M.I."/>
        </authorList>
    </citation>
    <scope>NUCLEOTIDE SEQUENCE</scope>
    <source>
        <tissue evidence="2">Shoot tissue taken approximately 20 cm above the soil surface</tissue>
    </source>
</reference>
<evidence type="ECO:0000256" key="1">
    <source>
        <dbReference type="SAM" id="MobiDB-lite"/>
    </source>
</evidence>
<evidence type="ECO:0000313" key="2">
    <source>
        <dbReference type="EMBL" id="JAD29066.1"/>
    </source>
</evidence>
<reference evidence="2" key="1">
    <citation type="submission" date="2014-09" db="EMBL/GenBank/DDBJ databases">
        <authorList>
            <person name="Magalhaes I.L.F."/>
            <person name="Oliveira U."/>
            <person name="Santos F.R."/>
            <person name="Vidigal T.H.D.A."/>
            <person name="Brescovit A.D."/>
            <person name="Santos A.J."/>
        </authorList>
    </citation>
    <scope>NUCLEOTIDE SEQUENCE</scope>
    <source>
        <tissue evidence="2">Shoot tissue taken approximately 20 cm above the soil surface</tissue>
    </source>
</reference>
<name>A0A0A8YRM5_ARUDO</name>
<feature type="compositionally biased region" description="Polar residues" evidence="1">
    <location>
        <begin position="37"/>
        <end position="47"/>
    </location>
</feature>
<organism evidence="2">
    <name type="scientific">Arundo donax</name>
    <name type="common">Giant reed</name>
    <name type="synonym">Donax arundinaceus</name>
    <dbReference type="NCBI Taxonomy" id="35708"/>
    <lineage>
        <taxon>Eukaryota</taxon>
        <taxon>Viridiplantae</taxon>
        <taxon>Streptophyta</taxon>
        <taxon>Embryophyta</taxon>
        <taxon>Tracheophyta</taxon>
        <taxon>Spermatophyta</taxon>
        <taxon>Magnoliopsida</taxon>
        <taxon>Liliopsida</taxon>
        <taxon>Poales</taxon>
        <taxon>Poaceae</taxon>
        <taxon>PACMAD clade</taxon>
        <taxon>Arundinoideae</taxon>
        <taxon>Arundineae</taxon>
        <taxon>Arundo</taxon>
    </lineage>
</organism>
<protein>
    <submittedName>
        <fullName evidence="2">Uncharacterized protein</fullName>
    </submittedName>
</protein>
<accession>A0A0A8YRM5</accession>
<proteinExistence type="predicted"/>
<feature type="region of interest" description="Disordered" evidence="1">
    <location>
        <begin position="1"/>
        <end position="47"/>
    </location>
</feature>